<organism evidence="2 3">
    <name type="scientific">Modestobacter versicolor</name>
    <dbReference type="NCBI Taxonomy" id="429133"/>
    <lineage>
        <taxon>Bacteria</taxon>
        <taxon>Bacillati</taxon>
        <taxon>Actinomycetota</taxon>
        <taxon>Actinomycetes</taxon>
        <taxon>Geodermatophilales</taxon>
        <taxon>Geodermatophilaceae</taxon>
        <taxon>Modestobacter</taxon>
    </lineage>
</organism>
<protein>
    <submittedName>
        <fullName evidence="2">Uncharacterized protein</fullName>
    </submittedName>
</protein>
<reference evidence="2 3" key="1">
    <citation type="submission" date="2020-08" db="EMBL/GenBank/DDBJ databases">
        <title>Sequencing the genomes of 1000 actinobacteria strains.</title>
        <authorList>
            <person name="Klenk H.-P."/>
        </authorList>
    </citation>
    <scope>NUCLEOTIDE SEQUENCE [LARGE SCALE GENOMIC DNA]</scope>
    <source>
        <strain evidence="2 3">DSM 16678</strain>
    </source>
</reference>
<evidence type="ECO:0000313" key="3">
    <source>
        <dbReference type="Proteomes" id="UP000580718"/>
    </source>
</evidence>
<proteinExistence type="predicted"/>
<dbReference type="RefSeq" id="WP_181428678.1">
    <property type="nucleotide sequence ID" value="NZ_JACIBU010000001.1"/>
</dbReference>
<dbReference type="EMBL" id="JACIBU010000001">
    <property type="protein sequence ID" value="MBB3675965.1"/>
    <property type="molecule type" value="Genomic_DNA"/>
</dbReference>
<accession>A0A839XZJ4</accession>
<feature type="region of interest" description="Disordered" evidence="1">
    <location>
        <begin position="1"/>
        <end position="23"/>
    </location>
</feature>
<comment type="caution">
    <text evidence="2">The sequence shown here is derived from an EMBL/GenBank/DDBJ whole genome shotgun (WGS) entry which is preliminary data.</text>
</comment>
<name>A0A839XZJ4_9ACTN</name>
<dbReference type="Proteomes" id="UP000580718">
    <property type="component" value="Unassembled WGS sequence"/>
</dbReference>
<gene>
    <name evidence="2" type="ORF">FHX36_001700</name>
</gene>
<sequence length="47" mass="4598">MVQLDGPRATNGASRTTEGATAAQVEAAHQVTCGDLTLAADGVTSGP</sequence>
<evidence type="ECO:0000256" key="1">
    <source>
        <dbReference type="SAM" id="MobiDB-lite"/>
    </source>
</evidence>
<dbReference type="AlphaFoldDB" id="A0A839XZJ4"/>
<evidence type="ECO:0000313" key="2">
    <source>
        <dbReference type="EMBL" id="MBB3675965.1"/>
    </source>
</evidence>